<name>A0A7R9TTK1_MICPS</name>
<evidence type="ECO:0000256" key="16">
    <source>
        <dbReference type="ARBA" id="ARBA00023201"/>
    </source>
</evidence>
<evidence type="ECO:0000259" key="19">
    <source>
        <dbReference type="Pfam" id="PF01699"/>
    </source>
</evidence>
<keyword evidence="5" id="KW-0633">Potassium transport</keyword>
<evidence type="ECO:0000256" key="6">
    <source>
        <dbReference type="ARBA" id="ARBA00022568"/>
    </source>
</evidence>
<dbReference type="GO" id="GO:0005886">
    <property type="term" value="C:plasma membrane"/>
    <property type="evidence" value="ECO:0007669"/>
    <property type="project" value="TreeGrafter"/>
</dbReference>
<dbReference type="InterPro" id="IPR004481">
    <property type="entry name" value="K/Na/Ca-exchanger"/>
</dbReference>
<evidence type="ECO:0000256" key="15">
    <source>
        <dbReference type="ARBA" id="ARBA00023136"/>
    </source>
</evidence>
<dbReference type="InterPro" id="IPR044880">
    <property type="entry name" value="NCX_ion-bd_dom_sf"/>
</dbReference>
<evidence type="ECO:0000256" key="5">
    <source>
        <dbReference type="ARBA" id="ARBA00022538"/>
    </source>
</evidence>
<feature type="transmembrane region" description="Helical" evidence="18">
    <location>
        <begin position="597"/>
        <end position="619"/>
    </location>
</feature>
<dbReference type="EMBL" id="HBDY01012347">
    <property type="protein sequence ID" value="CAD8244694.1"/>
    <property type="molecule type" value="Transcribed_RNA"/>
</dbReference>
<keyword evidence="16" id="KW-0739">Sodium transport</keyword>
<feature type="transmembrane region" description="Helical" evidence="18">
    <location>
        <begin position="668"/>
        <end position="687"/>
    </location>
</feature>
<keyword evidence="3" id="KW-0813">Transport</keyword>
<dbReference type="NCBIfam" id="TIGR00367">
    <property type="entry name" value="calcium/sodium antiporter"/>
    <property type="match status" value="1"/>
</dbReference>
<feature type="domain" description="Sodium/calcium exchanger membrane region" evidence="19">
    <location>
        <begin position="109"/>
        <end position="251"/>
    </location>
</feature>
<feature type="transmembrane region" description="Helical" evidence="18">
    <location>
        <begin position="27"/>
        <end position="44"/>
    </location>
</feature>
<keyword evidence="4" id="KW-0050">Antiport</keyword>
<keyword evidence="7 18" id="KW-0812">Transmembrane</keyword>
<protein>
    <recommendedName>
        <fullName evidence="19">Sodium/calcium exchanger membrane region domain-containing protein</fullName>
    </recommendedName>
</protein>
<evidence type="ECO:0000256" key="12">
    <source>
        <dbReference type="ARBA" id="ARBA00022989"/>
    </source>
</evidence>
<feature type="transmembrane region" description="Helical" evidence="18">
    <location>
        <begin position="179"/>
        <end position="202"/>
    </location>
</feature>
<sequence>MLPSMIRRVRAARAKLSYKDKLRQRQGLMLLAAAVSCVSTYYYGGGSKSFFGRKDWTPSFDFASDGERASLSAITGLGSSSTTARRLLSSSTCSTEDWEDNGGVVLYFIGTFYMFLGIAIVCDDFFVPALEVICEVLDLSDDVAGATFMAAGSSAPELASSTMSLINPNAGSEIGVGTIVGSAIFNILIIIGATVMATGAALQLDWKPVTRDCFFYAAAIAGIVGTFAGGVVNWWEGGIYVCFYGTYIVTMKYNKHLMKWMDKVGGKWMQPEKEFKQISMKEKKAAALAEKAQSSKEPSSHGPGAVVESTDGAAPVSAAAADASEIEVEEADVEAQTLPRSKENSVRDGSEFAEVAKKDEEAQAVAAVAAKESAAAAAKPRTSAALWGKVRTSVVVAQPKTSIADVVLDLIKQQRAENAEKWRKKIAIVKQDDGTDVTVTPYMSPGHIRAYRKEMKKVAAMLEAKKKKDVREALNLEEGKDKDDGDEEDDAPWWKVPEEKKDWPLWFLSFPWYACFAGTIPPCGEEKYRKYYIMSFLMSIGWIGFITHWMIEWCVVIGCVLNIPNVVMGTTVLAAGTSIPDALSSISVAKDGLADMAVANAVGSNVFDIWLGLGLPWLLYLSWQNKNYIEVNTNELVPSSLILAGVLVLYYSAIFFNKFKLEIWHGKVFFVIYGFYVAYSIILVWILDVYDLDD</sequence>
<evidence type="ECO:0000256" key="18">
    <source>
        <dbReference type="SAM" id="Phobius"/>
    </source>
</evidence>
<keyword evidence="14" id="KW-0406">Ion transport</keyword>
<feature type="domain" description="Sodium/calcium exchanger membrane region" evidence="19">
    <location>
        <begin position="533"/>
        <end position="681"/>
    </location>
</feature>
<feature type="transmembrane region" description="Helical" evidence="18">
    <location>
        <begin position="104"/>
        <end position="127"/>
    </location>
</feature>
<keyword evidence="12 18" id="KW-1133">Transmembrane helix</keyword>
<organism evidence="20">
    <name type="scientific">Micromonas pusilla</name>
    <name type="common">Picoplanktonic green alga</name>
    <name type="synonym">Chromulina pusilla</name>
    <dbReference type="NCBI Taxonomy" id="38833"/>
    <lineage>
        <taxon>Eukaryota</taxon>
        <taxon>Viridiplantae</taxon>
        <taxon>Chlorophyta</taxon>
        <taxon>Mamiellophyceae</taxon>
        <taxon>Mamiellales</taxon>
        <taxon>Mamiellaceae</taxon>
        <taxon>Micromonas</taxon>
    </lineage>
</organism>
<keyword evidence="9" id="KW-0106">Calcium</keyword>
<feature type="transmembrane region" description="Helical" evidence="18">
    <location>
        <begin position="531"/>
        <end position="549"/>
    </location>
</feature>
<evidence type="ECO:0000256" key="2">
    <source>
        <dbReference type="ARBA" id="ARBA00005364"/>
    </source>
</evidence>
<proteinExistence type="inferred from homology"/>
<evidence type="ECO:0000256" key="7">
    <source>
        <dbReference type="ARBA" id="ARBA00022692"/>
    </source>
</evidence>
<dbReference type="InterPro" id="IPR004837">
    <property type="entry name" value="NaCa_Exmemb"/>
</dbReference>
<evidence type="ECO:0000256" key="4">
    <source>
        <dbReference type="ARBA" id="ARBA00022449"/>
    </source>
</evidence>
<dbReference type="PANTHER" id="PTHR10846:SF8">
    <property type="entry name" value="INNER MEMBRANE PROTEIN YRBG"/>
    <property type="match status" value="1"/>
</dbReference>
<dbReference type="AlphaFoldDB" id="A0A7R9TTK1"/>
<evidence type="ECO:0000256" key="3">
    <source>
        <dbReference type="ARBA" id="ARBA00022448"/>
    </source>
</evidence>
<dbReference type="FunFam" id="1.20.1420.30:FF:000009">
    <property type="entry name" value="sodium/potassium/calcium exchanger 5 isoform X2"/>
    <property type="match status" value="1"/>
</dbReference>
<dbReference type="GO" id="GO:0008273">
    <property type="term" value="F:calcium, potassium:sodium antiporter activity"/>
    <property type="evidence" value="ECO:0007669"/>
    <property type="project" value="TreeGrafter"/>
</dbReference>
<dbReference type="Pfam" id="PF01699">
    <property type="entry name" value="Na_Ca_ex"/>
    <property type="match status" value="2"/>
</dbReference>
<comment type="similarity">
    <text evidence="2">Belongs to the Ca(2+):cation antiporter (CaCA) (TC 2.A.19) family. SLC24A subfamily.</text>
</comment>
<evidence type="ECO:0000256" key="9">
    <source>
        <dbReference type="ARBA" id="ARBA00022837"/>
    </source>
</evidence>
<comment type="subcellular location">
    <subcellularLocation>
        <location evidence="1">Membrane</location>
        <topology evidence="1">Multi-pass membrane protein</topology>
    </subcellularLocation>
</comment>
<reference evidence="20" key="1">
    <citation type="submission" date="2021-01" db="EMBL/GenBank/DDBJ databases">
        <authorList>
            <person name="Corre E."/>
            <person name="Pelletier E."/>
            <person name="Niang G."/>
            <person name="Scheremetjew M."/>
            <person name="Finn R."/>
            <person name="Kale V."/>
            <person name="Holt S."/>
            <person name="Cochrane G."/>
            <person name="Meng A."/>
            <person name="Brown T."/>
            <person name="Cohen L."/>
        </authorList>
    </citation>
    <scope>NUCLEOTIDE SEQUENCE</scope>
    <source>
        <strain evidence="20">RCC1614</strain>
    </source>
</reference>
<evidence type="ECO:0000256" key="17">
    <source>
        <dbReference type="SAM" id="MobiDB-lite"/>
    </source>
</evidence>
<evidence type="ECO:0000256" key="14">
    <source>
        <dbReference type="ARBA" id="ARBA00023065"/>
    </source>
</evidence>
<accession>A0A7R9TTK1</accession>
<feature type="transmembrane region" description="Helical" evidence="18">
    <location>
        <begin position="639"/>
        <end position="656"/>
    </location>
</feature>
<evidence type="ECO:0000256" key="10">
    <source>
        <dbReference type="ARBA" id="ARBA00022847"/>
    </source>
</evidence>
<evidence type="ECO:0000256" key="1">
    <source>
        <dbReference type="ARBA" id="ARBA00004141"/>
    </source>
</evidence>
<keyword evidence="8" id="KW-0732">Signal</keyword>
<evidence type="ECO:0000313" key="20">
    <source>
        <dbReference type="EMBL" id="CAD8244694.1"/>
    </source>
</evidence>
<keyword evidence="11" id="KW-0630">Potassium</keyword>
<evidence type="ECO:0000256" key="8">
    <source>
        <dbReference type="ARBA" id="ARBA00022729"/>
    </source>
</evidence>
<keyword evidence="10" id="KW-0769">Symport</keyword>
<dbReference type="Gene3D" id="1.20.1420.30">
    <property type="entry name" value="NCX, central ion-binding region"/>
    <property type="match status" value="2"/>
</dbReference>
<dbReference type="GO" id="GO:0015293">
    <property type="term" value="F:symporter activity"/>
    <property type="evidence" value="ECO:0007669"/>
    <property type="project" value="UniProtKB-KW"/>
</dbReference>
<keyword evidence="6" id="KW-0109">Calcium transport</keyword>
<keyword evidence="13" id="KW-0915">Sodium</keyword>
<dbReference type="PANTHER" id="PTHR10846">
    <property type="entry name" value="SODIUM/POTASSIUM/CALCIUM EXCHANGER"/>
    <property type="match status" value="1"/>
</dbReference>
<evidence type="ECO:0000256" key="11">
    <source>
        <dbReference type="ARBA" id="ARBA00022958"/>
    </source>
</evidence>
<dbReference type="GO" id="GO:0005262">
    <property type="term" value="F:calcium channel activity"/>
    <property type="evidence" value="ECO:0007669"/>
    <property type="project" value="TreeGrafter"/>
</dbReference>
<dbReference type="GO" id="GO:0006874">
    <property type="term" value="P:intracellular calcium ion homeostasis"/>
    <property type="evidence" value="ECO:0007669"/>
    <property type="project" value="TreeGrafter"/>
</dbReference>
<keyword evidence="15 18" id="KW-0472">Membrane</keyword>
<gene>
    <name evidence="20" type="ORF">MPUS1402_LOCUS9352</name>
</gene>
<evidence type="ECO:0000256" key="13">
    <source>
        <dbReference type="ARBA" id="ARBA00023053"/>
    </source>
</evidence>
<feature type="region of interest" description="Disordered" evidence="17">
    <location>
        <begin position="289"/>
        <end position="309"/>
    </location>
</feature>
<feature type="transmembrane region" description="Helical" evidence="18">
    <location>
        <begin position="214"/>
        <end position="232"/>
    </location>
</feature>